<dbReference type="EMBL" id="FOWD01000010">
    <property type="protein sequence ID" value="SFO13760.1"/>
    <property type="molecule type" value="Genomic_DNA"/>
</dbReference>
<dbReference type="InterPro" id="IPR017853">
    <property type="entry name" value="GH"/>
</dbReference>
<name>A0A1I5EQR8_9FIRM</name>
<organism evidence="3 4">
    <name type="scientific">Anaerocolumna aminovalerica</name>
    <dbReference type="NCBI Taxonomy" id="1527"/>
    <lineage>
        <taxon>Bacteria</taxon>
        <taxon>Bacillati</taxon>
        <taxon>Bacillota</taxon>
        <taxon>Clostridia</taxon>
        <taxon>Lachnospirales</taxon>
        <taxon>Lachnospiraceae</taxon>
        <taxon>Anaerocolumna</taxon>
    </lineage>
</organism>
<dbReference type="PANTHER" id="PTHR43405">
    <property type="entry name" value="GLYCOSYL HYDROLASE DIGH"/>
    <property type="match status" value="1"/>
</dbReference>
<dbReference type="PANTHER" id="PTHR43405:SF1">
    <property type="entry name" value="GLYCOSYL HYDROLASE DIGH"/>
    <property type="match status" value="1"/>
</dbReference>
<keyword evidence="1" id="KW-0732">Signal</keyword>
<feature type="domain" description="Glycosyl hydrolase-like 10" evidence="2">
    <location>
        <begin position="357"/>
        <end position="566"/>
    </location>
</feature>
<dbReference type="InterPro" id="IPR003790">
    <property type="entry name" value="GHL10"/>
</dbReference>
<keyword evidence="4" id="KW-1185">Reference proteome</keyword>
<evidence type="ECO:0000313" key="4">
    <source>
        <dbReference type="Proteomes" id="UP000198806"/>
    </source>
</evidence>
<protein>
    <submittedName>
        <fullName evidence="3">Glycosyl hydrolase-like 10</fullName>
    </submittedName>
</protein>
<evidence type="ECO:0000313" key="3">
    <source>
        <dbReference type="EMBL" id="SFO13760.1"/>
    </source>
</evidence>
<proteinExistence type="predicted"/>
<accession>A0A1I5EQR8</accession>
<dbReference type="AlphaFoldDB" id="A0A1I5EQR8"/>
<reference evidence="3 4" key="1">
    <citation type="submission" date="2016-10" db="EMBL/GenBank/DDBJ databases">
        <authorList>
            <person name="de Groot N.N."/>
        </authorList>
    </citation>
    <scope>NUCLEOTIDE SEQUENCE [LARGE SCALE GENOMIC DNA]</scope>
    <source>
        <strain evidence="3 4">DSM 1283</strain>
    </source>
</reference>
<dbReference type="Pfam" id="PF02638">
    <property type="entry name" value="GHL10"/>
    <property type="match status" value="1"/>
</dbReference>
<evidence type="ECO:0000256" key="1">
    <source>
        <dbReference type="ARBA" id="ARBA00022729"/>
    </source>
</evidence>
<keyword evidence="3" id="KW-0378">Hydrolase</keyword>
<dbReference type="SUPFAM" id="SSF51445">
    <property type="entry name" value="(Trans)glycosidases"/>
    <property type="match status" value="1"/>
</dbReference>
<dbReference type="Gene3D" id="3.20.20.80">
    <property type="entry name" value="Glycosidases"/>
    <property type="match status" value="1"/>
</dbReference>
<dbReference type="InterPro" id="IPR052177">
    <property type="entry name" value="Divisome_Glycosyl_Hydrolase"/>
</dbReference>
<evidence type="ECO:0000259" key="2">
    <source>
        <dbReference type="Pfam" id="PF02638"/>
    </source>
</evidence>
<sequence length="710" mass="81347">MQQPFVLHPKQHCIGKVERKYIIRKVATKRSFNLILCGSVADLTLDMNMNKNYSLPGLLIETSFVYDFISQGEVKSIDYINPDNRDIIKDKENAVILFTQGNPININSEIASKCVGVIVDSNMAVTKVINKAPDKGIRPSFTETPDVEIPSGGFAVLSYDSDYENAGIRSFFAEKFNNGDIVKLRINNTKISLEEILQLTGQADKKASMSLLNNEYCTIEEKDLKITGFIRNPLKSSEYTIKAKKYGASEELLEEKTTEITNKDNYGFIITLQLNNGVNYIDLLLYEDGQLLSYANQKRIVFKKKQKTLNKDKKVIMWVEQFVNAKTLNTVEKMEKVVATAKDAGITEFAVDVKGCEGFAAYKKTTLTHAPYMTETRDPGKKAEMDIDFLEEFLKVAHKYNMKVYASFNFFVEGNISKEDYAINVPEEHRGWAEVIQAPEDKGELKSVLETKRNSMLLYVNPANDEVQDFQLKRVEEVLMNYPIDGVIMDRARYDHQYADFSEETKEKFIAYLASKNKNLDNWPADIYSIGADGTMVLGKHYFEWITFRSSVICSFSKRLRTLVDQYGRDQNRDIKLAAYVGSWYETYYQNGVNWADESFVYNERLDFPQPALYTREYAKTSYLNNIDFIMIGCYYDTKEQIEKYVTLGNILTNEKVDLIGSISLPDLKTPEELRNGFQSVYQNSKGGMIFDLCYTDWTKLKPAIQSEEI</sequence>
<dbReference type="Proteomes" id="UP000198806">
    <property type="component" value="Unassembled WGS sequence"/>
</dbReference>
<gene>
    <name evidence="3" type="ORF">SAMN04489757_11087</name>
</gene>
<dbReference type="GO" id="GO:0016787">
    <property type="term" value="F:hydrolase activity"/>
    <property type="evidence" value="ECO:0007669"/>
    <property type="project" value="UniProtKB-KW"/>
</dbReference>
<dbReference type="STRING" id="1527.SAMN04489757_11087"/>